<reference evidence="7" key="1">
    <citation type="submission" date="2022-06" db="EMBL/GenBank/DDBJ databases">
        <title>Genome sequencing of Brevibacillus sp. BB3-R1.</title>
        <authorList>
            <person name="Heo J."/>
            <person name="Lee D."/>
            <person name="Won M."/>
            <person name="Han B.-H."/>
            <person name="Hong S.-B."/>
            <person name="Kwon S.-W."/>
        </authorList>
    </citation>
    <scope>NUCLEOTIDE SEQUENCE</scope>
    <source>
        <strain evidence="7">BB3-R1</strain>
    </source>
</reference>
<comment type="subcellular location">
    <subcellularLocation>
        <location evidence="1">Membrane</location>
        <topology evidence="1">Multi-pass membrane protein</topology>
    </subcellularLocation>
</comment>
<gene>
    <name evidence="7" type="ORF">NDK47_21545</name>
</gene>
<name>A0ABY4WCB2_9BACL</name>
<evidence type="ECO:0000256" key="1">
    <source>
        <dbReference type="ARBA" id="ARBA00004141"/>
    </source>
</evidence>
<dbReference type="Proteomes" id="UP001056500">
    <property type="component" value="Chromosome"/>
</dbReference>
<organism evidence="7 8">
    <name type="scientific">Brevibacillus ruminantium</name>
    <dbReference type="NCBI Taxonomy" id="2950604"/>
    <lineage>
        <taxon>Bacteria</taxon>
        <taxon>Bacillati</taxon>
        <taxon>Bacillota</taxon>
        <taxon>Bacilli</taxon>
        <taxon>Bacillales</taxon>
        <taxon>Paenibacillaceae</taxon>
        <taxon>Brevibacillus</taxon>
    </lineage>
</organism>
<sequence length="229" mass="25629">MARFRLIASVISLLALLVIVWIKWPQFSAFPAAEATSMLLGYLAYILIALTLLLGPIRQWLLPRLGPHLLVLRRDLGIAAGLCAISHVSLVLYIFERGTKLFFLQMEKPANGWLGLFFVDYSRYGAGLSPNFSLIGIANYMGLLAFLMIITLLLTSSRYAEKLLGGASWKRLHLQNPLIMVLVMFHALIYVQSIKGEPHTPGDILWLAVPVAVIRLVTFVRNVIKRRSS</sequence>
<proteinExistence type="predicted"/>
<keyword evidence="3 5" id="KW-1133">Transmembrane helix</keyword>
<evidence type="ECO:0000259" key="6">
    <source>
        <dbReference type="Pfam" id="PF01794"/>
    </source>
</evidence>
<feature type="transmembrane region" description="Helical" evidence="5">
    <location>
        <begin position="174"/>
        <end position="192"/>
    </location>
</feature>
<feature type="domain" description="Ferric oxidoreductase" evidence="6">
    <location>
        <begin position="40"/>
        <end position="182"/>
    </location>
</feature>
<keyword evidence="8" id="KW-1185">Reference proteome</keyword>
<accession>A0ABY4WCB2</accession>
<evidence type="ECO:0000313" key="7">
    <source>
        <dbReference type="EMBL" id="USG64702.1"/>
    </source>
</evidence>
<feature type="transmembrane region" description="Helical" evidence="5">
    <location>
        <begin position="204"/>
        <end position="224"/>
    </location>
</feature>
<protein>
    <submittedName>
        <fullName evidence="7">Ferric reductase-like transmembrane domain-containing protein</fullName>
    </submittedName>
</protein>
<dbReference type="Pfam" id="PF01794">
    <property type="entry name" value="Ferric_reduct"/>
    <property type="match status" value="1"/>
</dbReference>
<dbReference type="EMBL" id="CP098755">
    <property type="protein sequence ID" value="USG64702.1"/>
    <property type="molecule type" value="Genomic_DNA"/>
</dbReference>
<feature type="transmembrane region" description="Helical" evidence="5">
    <location>
        <begin position="76"/>
        <end position="95"/>
    </location>
</feature>
<feature type="transmembrane region" description="Helical" evidence="5">
    <location>
        <begin position="39"/>
        <end position="55"/>
    </location>
</feature>
<evidence type="ECO:0000256" key="4">
    <source>
        <dbReference type="ARBA" id="ARBA00023136"/>
    </source>
</evidence>
<evidence type="ECO:0000313" key="8">
    <source>
        <dbReference type="Proteomes" id="UP001056500"/>
    </source>
</evidence>
<dbReference type="RefSeq" id="WP_251871813.1">
    <property type="nucleotide sequence ID" value="NZ_CP098755.1"/>
</dbReference>
<dbReference type="InterPro" id="IPR013130">
    <property type="entry name" value="Fe3_Rdtase_TM_dom"/>
</dbReference>
<keyword evidence="2 5" id="KW-0812">Transmembrane</keyword>
<evidence type="ECO:0000256" key="5">
    <source>
        <dbReference type="SAM" id="Phobius"/>
    </source>
</evidence>
<feature type="transmembrane region" description="Helical" evidence="5">
    <location>
        <begin position="132"/>
        <end position="154"/>
    </location>
</feature>
<evidence type="ECO:0000256" key="3">
    <source>
        <dbReference type="ARBA" id="ARBA00022989"/>
    </source>
</evidence>
<keyword evidence="4 5" id="KW-0472">Membrane</keyword>
<evidence type="ECO:0000256" key="2">
    <source>
        <dbReference type="ARBA" id="ARBA00022692"/>
    </source>
</evidence>